<dbReference type="PANTHER" id="PTHR43132">
    <property type="entry name" value="ARSENICAL RESISTANCE OPERON REPRESSOR ARSR-RELATED"/>
    <property type="match status" value="1"/>
</dbReference>
<dbReference type="InterPro" id="IPR001845">
    <property type="entry name" value="HTH_ArsR_DNA-bd_dom"/>
</dbReference>
<reference evidence="6" key="1">
    <citation type="submission" date="2023-07" db="EMBL/GenBank/DDBJ databases">
        <authorList>
            <person name="Colorado M.A."/>
            <person name="Villamil L.M."/>
            <person name="Melo J.F."/>
            <person name="Rodriguez J.A."/>
            <person name="Ruiz R.Y."/>
        </authorList>
    </citation>
    <scope>NUCLEOTIDE SEQUENCE [LARGE SCALE GENOMIC DNA]</scope>
    <source>
        <strain evidence="6">C33</strain>
    </source>
</reference>
<keyword evidence="2" id="KW-0238">DNA-binding</keyword>
<evidence type="ECO:0000256" key="2">
    <source>
        <dbReference type="ARBA" id="ARBA00023125"/>
    </source>
</evidence>
<dbReference type="InterPro" id="IPR051011">
    <property type="entry name" value="Metal_resp_trans_reg"/>
</dbReference>
<dbReference type="SUPFAM" id="SSF46785">
    <property type="entry name" value="Winged helix' DNA-binding domain"/>
    <property type="match status" value="1"/>
</dbReference>
<comment type="caution">
    <text evidence="5">The sequence shown here is derived from an EMBL/GenBank/DDBJ whole genome shotgun (WGS) entry which is preliminary data.</text>
</comment>
<dbReference type="PRINTS" id="PR00778">
    <property type="entry name" value="HTHARSR"/>
</dbReference>
<gene>
    <name evidence="5" type="ORF">RFV38_10485</name>
</gene>
<dbReference type="InterPro" id="IPR011991">
    <property type="entry name" value="ArsR-like_HTH"/>
</dbReference>
<dbReference type="Gene3D" id="1.10.10.10">
    <property type="entry name" value="Winged helix-like DNA-binding domain superfamily/Winged helix DNA-binding domain"/>
    <property type="match status" value="1"/>
</dbReference>
<dbReference type="CDD" id="cd00090">
    <property type="entry name" value="HTH_ARSR"/>
    <property type="match status" value="1"/>
</dbReference>
<evidence type="ECO:0000313" key="5">
    <source>
        <dbReference type="EMBL" id="MDX8336918.1"/>
    </source>
</evidence>
<dbReference type="Pfam" id="PF01022">
    <property type="entry name" value="HTH_5"/>
    <property type="match status" value="1"/>
</dbReference>
<dbReference type="RefSeq" id="WP_320314274.1">
    <property type="nucleotide sequence ID" value="NZ_JAVIKH010000016.1"/>
</dbReference>
<dbReference type="InterPro" id="IPR036388">
    <property type="entry name" value="WH-like_DNA-bd_sf"/>
</dbReference>
<dbReference type="PANTHER" id="PTHR43132:SF2">
    <property type="entry name" value="ARSENICAL RESISTANCE OPERON REPRESSOR ARSR-RELATED"/>
    <property type="match status" value="1"/>
</dbReference>
<proteinExistence type="predicted"/>
<organism evidence="5 6">
    <name type="scientific">Candidatus Cetobacterium colombiensis</name>
    <dbReference type="NCBI Taxonomy" id="3073100"/>
    <lineage>
        <taxon>Bacteria</taxon>
        <taxon>Fusobacteriati</taxon>
        <taxon>Fusobacteriota</taxon>
        <taxon>Fusobacteriia</taxon>
        <taxon>Fusobacteriales</taxon>
        <taxon>Fusobacteriaceae</taxon>
        <taxon>Cetobacterium</taxon>
    </lineage>
</organism>
<dbReference type="InterPro" id="IPR036390">
    <property type="entry name" value="WH_DNA-bd_sf"/>
</dbReference>
<protein>
    <submittedName>
        <fullName evidence="5">Metalloregulator ArsR/SmtB family transcription factor</fullName>
    </submittedName>
</protein>
<dbReference type="Proteomes" id="UP001279681">
    <property type="component" value="Unassembled WGS sequence"/>
</dbReference>
<keyword evidence="6" id="KW-1185">Reference proteome</keyword>
<name>A0ABU4WBJ7_9FUSO</name>
<evidence type="ECO:0000256" key="3">
    <source>
        <dbReference type="ARBA" id="ARBA00023163"/>
    </source>
</evidence>
<evidence type="ECO:0000256" key="1">
    <source>
        <dbReference type="ARBA" id="ARBA00023015"/>
    </source>
</evidence>
<dbReference type="SMART" id="SM00418">
    <property type="entry name" value="HTH_ARSR"/>
    <property type="match status" value="1"/>
</dbReference>
<dbReference type="PROSITE" id="PS50987">
    <property type="entry name" value="HTH_ARSR_2"/>
    <property type="match status" value="1"/>
</dbReference>
<evidence type="ECO:0000313" key="6">
    <source>
        <dbReference type="Proteomes" id="UP001279681"/>
    </source>
</evidence>
<accession>A0ABU4WBJ7</accession>
<sequence>MEKQLKILKALSHPLRVEIIYALKDQKSKCVCELEKLKEVTSQSSLSQHLKILRDANLVKTEKIGGWVHYSIKNPNIFEILEKIREI</sequence>
<dbReference type="NCBIfam" id="NF033788">
    <property type="entry name" value="HTH_metalloreg"/>
    <property type="match status" value="1"/>
</dbReference>
<keyword evidence="3" id="KW-0804">Transcription</keyword>
<dbReference type="EMBL" id="JAVIKH010000016">
    <property type="protein sequence ID" value="MDX8336918.1"/>
    <property type="molecule type" value="Genomic_DNA"/>
</dbReference>
<feature type="domain" description="HTH arsR-type" evidence="4">
    <location>
        <begin position="1"/>
        <end position="87"/>
    </location>
</feature>
<keyword evidence="1" id="KW-0805">Transcription regulation</keyword>
<evidence type="ECO:0000259" key="4">
    <source>
        <dbReference type="PROSITE" id="PS50987"/>
    </source>
</evidence>